<dbReference type="EMBL" id="AJWJ01000600">
    <property type="protein sequence ID" value="KAF2069755.1"/>
    <property type="molecule type" value="Genomic_DNA"/>
</dbReference>
<dbReference type="Proteomes" id="UP000695562">
    <property type="component" value="Unassembled WGS sequence"/>
</dbReference>
<comment type="caution">
    <text evidence="2">The sequence shown here is derived from an EMBL/GenBank/DDBJ whole genome shotgun (WGS) entry which is preliminary data.</text>
</comment>
<reference evidence="2" key="1">
    <citation type="submission" date="2020-01" db="EMBL/GenBank/DDBJ databases">
        <title>Development of genomics and gene disruption for Polysphondylium violaceum indicates a role for the polyketide synthase stlB in stalk morphogenesis.</title>
        <authorList>
            <person name="Narita B."/>
            <person name="Kawabe Y."/>
            <person name="Kin K."/>
            <person name="Saito T."/>
            <person name="Gibbs R."/>
            <person name="Kuspa A."/>
            <person name="Muzny D."/>
            <person name="Queller D."/>
            <person name="Richards S."/>
            <person name="Strassman J."/>
            <person name="Sucgang R."/>
            <person name="Worley K."/>
            <person name="Schaap P."/>
        </authorList>
    </citation>
    <scope>NUCLEOTIDE SEQUENCE</scope>
    <source>
        <strain evidence="2">QSvi11</strain>
    </source>
</reference>
<dbReference type="AlphaFoldDB" id="A0A8J4PMR6"/>
<proteinExistence type="predicted"/>
<evidence type="ECO:0008006" key="4">
    <source>
        <dbReference type="Google" id="ProtNLM"/>
    </source>
</evidence>
<dbReference type="SUPFAM" id="SSF48452">
    <property type="entry name" value="TPR-like"/>
    <property type="match status" value="1"/>
</dbReference>
<dbReference type="Pfam" id="PF10300">
    <property type="entry name" value="Iml2-TPR_39"/>
    <property type="match status" value="1"/>
</dbReference>
<dbReference type="Gene3D" id="1.25.40.10">
    <property type="entry name" value="Tetratricopeptide repeat domain"/>
    <property type="match status" value="2"/>
</dbReference>
<dbReference type="InterPro" id="IPR011990">
    <property type="entry name" value="TPR-like_helical_dom_sf"/>
</dbReference>
<gene>
    <name evidence="2" type="ORF">CYY_008931</name>
</gene>
<accession>A0A8J4PMR6</accession>
<keyword evidence="3" id="KW-1185">Reference proteome</keyword>
<organism evidence="2 3">
    <name type="scientific">Polysphondylium violaceum</name>
    <dbReference type="NCBI Taxonomy" id="133409"/>
    <lineage>
        <taxon>Eukaryota</taxon>
        <taxon>Amoebozoa</taxon>
        <taxon>Evosea</taxon>
        <taxon>Eumycetozoa</taxon>
        <taxon>Dictyostelia</taxon>
        <taxon>Dictyosteliales</taxon>
        <taxon>Dictyosteliaceae</taxon>
        <taxon>Polysphondylium</taxon>
    </lineage>
</organism>
<sequence>MGIIDKDIVEAIDYVWNNNFDKADLILSSKAAYIPRYSLHYAETAFLKSFITANESDTEIALKRLKDTRELSENCIKLLESHKIPTNYPSSITTKQDFKNYLLDSKIVLGDSLYMLAVLQVVRDQKFKGIFNLRKSWKIFEDCLKQVKHDESNQIQYSPDLLECLHFGAGFFFFAISIIPQKFLKFVELVGFKADRDQGLAYIRDISNKNGIRAPFGTMVILFNNLLLPRGLYNPASQLKEAELIIEKNLERYPQGSLFQVMASHCYRKQCRIDLGVECMERAIANCSNLAKAPLIYKYELAACYCVKTEWNKAIPIFETLIQEENFQIRALCALQLAAAYIINNDKKKGLDLLGKMKLYAKKSSTVDTVIVRQAQRYLASGGRFAAFEIMYIRRDMAKMEKNMAKIVLDMLNEIAKSVGVYEKLPANAVASNAANQASAFFAKTFSFGKKKEETNAPAQVIVSESLINDRAAYLILKGAILKGIEKFDESMECFQEIIAMQSQITEKFYIPYTYYEMSESYYNKKETSKAMDLIIKCNSISNYDWEDPLKVRLRVTLDQLKRDGNAKGLIEMMEEEEDSHVDMDPSLSDDSLPSSQPTNRSSSPVFEKHNIAKQPNADGATSSDDQEFTEYITKHLSKKSSISSPSIIDDQESKNNNTKPRPFEKSVL</sequence>
<feature type="compositionally biased region" description="Low complexity" evidence="1">
    <location>
        <begin position="640"/>
        <end position="649"/>
    </location>
</feature>
<feature type="compositionally biased region" description="Low complexity" evidence="1">
    <location>
        <begin position="585"/>
        <end position="596"/>
    </location>
</feature>
<protein>
    <recommendedName>
        <fullName evidence="4">Tetratricopeptide-like helical domain-containing protein</fullName>
    </recommendedName>
</protein>
<dbReference type="PANTHER" id="PTHR31859">
    <property type="entry name" value="TETRATRICOPEPTIDE REPEAT PROTEIN 39 FAMILY MEMBER"/>
    <property type="match status" value="1"/>
</dbReference>
<evidence type="ECO:0000256" key="1">
    <source>
        <dbReference type="SAM" id="MobiDB-lite"/>
    </source>
</evidence>
<dbReference type="InterPro" id="IPR019412">
    <property type="entry name" value="IML2/TPR_39"/>
</dbReference>
<feature type="region of interest" description="Disordered" evidence="1">
    <location>
        <begin position="576"/>
        <end position="669"/>
    </location>
</feature>
<name>A0A8J4PMR6_9MYCE</name>
<dbReference type="OrthoDB" id="2154985at2759"/>
<evidence type="ECO:0000313" key="3">
    <source>
        <dbReference type="Proteomes" id="UP000695562"/>
    </source>
</evidence>
<evidence type="ECO:0000313" key="2">
    <source>
        <dbReference type="EMBL" id="KAF2069755.1"/>
    </source>
</evidence>
<dbReference type="PANTHER" id="PTHR31859:SF1">
    <property type="entry name" value="TETRATRICOPEPTIDE REPEAT PROTEIN 39C"/>
    <property type="match status" value="1"/>
</dbReference>